<organism evidence="1 2">
    <name type="scientific">Novosphingobium capsulatum</name>
    <dbReference type="NCBI Taxonomy" id="13688"/>
    <lineage>
        <taxon>Bacteria</taxon>
        <taxon>Pseudomonadati</taxon>
        <taxon>Pseudomonadota</taxon>
        <taxon>Alphaproteobacteria</taxon>
        <taxon>Sphingomonadales</taxon>
        <taxon>Sphingomonadaceae</taxon>
        <taxon>Novosphingobium</taxon>
    </lineage>
</organism>
<proteinExistence type="predicted"/>
<keyword evidence="2" id="KW-1185">Reference proteome</keyword>
<reference evidence="1 2" key="1">
    <citation type="submission" date="2023-07" db="EMBL/GenBank/DDBJ databases">
        <title>Sorghum-associated microbial communities from plants grown in Nebraska, USA.</title>
        <authorList>
            <person name="Schachtman D."/>
        </authorList>
    </citation>
    <scope>NUCLEOTIDE SEQUENCE [LARGE SCALE GENOMIC DNA]</scope>
    <source>
        <strain evidence="1 2">DS1027</strain>
    </source>
</reference>
<gene>
    <name evidence="1" type="ORF">J2792_002496</name>
</gene>
<sequence length="32" mass="3272">MNGNITKDGIAKDLAWMKAVGIGGALLKGRAT</sequence>
<accession>A0ABU1MMP4</accession>
<comment type="caution">
    <text evidence="1">The sequence shown here is derived from an EMBL/GenBank/DDBJ whole genome shotgun (WGS) entry which is preliminary data.</text>
</comment>
<name>A0ABU1MMP4_9SPHN</name>
<dbReference type="Pfam" id="PF17132">
    <property type="entry name" value="Glyco_hydro_106"/>
    <property type="match status" value="1"/>
</dbReference>
<evidence type="ECO:0000313" key="1">
    <source>
        <dbReference type="EMBL" id="MDR6511620.1"/>
    </source>
</evidence>
<evidence type="ECO:0000313" key="2">
    <source>
        <dbReference type="Proteomes" id="UP001184150"/>
    </source>
</evidence>
<dbReference type="EMBL" id="JAVDRD010000006">
    <property type="protein sequence ID" value="MDR6511620.1"/>
    <property type="molecule type" value="Genomic_DNA"/>
</dbReference>
<dbReference type="Proteomes" id="UP001184150">
    <property type="component" value="Unassembled WGS sequence"/>
</dbReference>
<protein>
    <submittedName>
        <fullName evidence="1">Uncharacterized protein</fullName>
    </submittedName>
</protein>